<protein>
    <submittedName>
        <fullName evidence="5">PlsC domain-containing protein</fullName>
    </submittedName>
</protein>
<dbReference type="Pfam" id="PF01553">
    <property type="entry name" value="Acyltransferase"/>
    <property type="match status" value="1"/>
</dbReference>
<dbReference type="GO" id="GO:0036149">
    <property type="term" value="P:phosphatidylinositol acyl-chain remodeling"/>
    <property type="evidence" value="ECO:0007669"/>
    <property type="project" value="TreeGrafter"/>
</dbReference>
<dbReference type="HOGENOM" id="CLU_046804_2_0_1"/>
<proteinExistence type="inferred from homology"/>
<name>T1HX11_RHOPR</name>
<dbReference type="GO" id="GO:0016746">
    <property type="term" value="F:acyltransferase activity"/>
    <property type="evidence" value="ECO:0007669"/>
    <property type="project" value="UniProtKB-KW"/>
</dbReference>
<evidence type="ECO:0000256" key="3">
    <source>
        <dbReference type="ARBA" id="ARBA00023315"/>
    </source>
</evidence>
<dbReference type="PANTHER" id="PTHR10983">
    <property type="entry name" value="1-ACYLGLYCEROL-3-PHOSPHATE ACYLTRANSFERASE-RELATED"/>
    <property type="match status" value="1"/>
</dbReference>
<dbReference type="InterPro" id="IPR002123">
    <property type="entry name" value="Plipid/glycerol_acylTrfase"/>
</dbReference>
<feature type="domain" description="Phospholipid/glycerol acyltransferase" evidence="4">
    <location>
        <begin position="89"/>
        <end position="213"/>
    </location>
</feature>
<dbReference type="AlphaFoldDB" id="T1HX11"/>
<keyword evidence="2" id="KW-0808">Transferase</keyword>
<dbReference type="STRING" id="13249.T1HX11"/>
<dbReference type="Proteomes" id="UP000015103">
    <property type="component" value="Unassembled WGS sequence"/>
</dbReference>
<keyword evidence="3" id="KW-0012">Acyltransferase</keyword>
<dbReference type="CDD" id="cd07990">
    <property type="entry name" value="LPLAT_LCLAT1-like"/>
    <property type="match status" value="1"/>
</dbReference>
<evidence type="ECO:0000259" key="4">
    <source>
        <dbReference type="SMART" id="SM00563"/>
    </source>
</evidence>
<organism evidence="5 6">
    <name type="scientific">Rhodnius prolixus</name>
    <name type="common">Triatomid bug</name>
    <dbReference type="NCBI Taxonomy" id="13249"/>
    <lineage>
        <taxon>Eukaryota</taxon>
        <taxon>Metazoa</taxon>
        <taxon>Ecdysozoa</taxon>
        <taxon>Arthropoda</taxon>
        <taxon>Hexapoda</taxon>
        <taxon>Insecta</taxon>
        <taxon>Pterygota</taxon>
        <taxon>Neoptera</taxon>
        <taxon>Paraneoptera</taxon>
        <taxon>Hemiptera</taxon>
        <taxon>Heteroptera</taxon>
        <taxon>Panheteroptera</taxon>
        <taxon>Cimicomorpha</taxon>
        <taxon>Reduviidae</taxon>
        <taxon>Triatominae</taxon>
        <taxon>Rhodnius</taxon>
    </lineage>
</organism>
<dbReference type="GO" id="GO:0005783">
    <property type="term" value="C:endoplasmic reticulum"/>
    <property type="evidence" value="ECO:0007669"/>
    <property type="project" value="TreeGrafter"/>
</dbReference>
<dbReference type="EMBL" id="ACPB03001557">
    <property type="status" value="NOT_ANNOTATED_CDS"/>
    <property type="molecule type" value="Genomic_DNA"/>
</dbReference>
<dbReference type="EnsemblMetazoa" id="RPRC008581-RA">
    <property type="protein sequence ID" value="RPRC008581-PA"/>
    <property type="gene ID" value="RPRC008581"/>
</dbReference>
<comment type="similarity">
    <text evidence="1">Belongs to the 1-acyl-sn-glycerol-3-phosphate acyltransferase family.</text>
</comment>
<dbReference type="PANTHER" id="PTHR10983:SF2">
    <property type="entry name" value="ACYL-COA:LYSOPHOSPHATIDYLGLYCEROL ACYLTRANSFERASE 1"/>
    <property type="match status" value="1"/>
</dbReference>
<keyword evidence="6" id="KW-1185">Reference proteome</keyword>
<reference evidence="5" key="1">
    <citation type="submission" date="2015-05" db="UniProtKB">
        <authorList>
            <consortium name="EnsemblMetazoa"/>
        </authorList>
    </citation>
    <scope>IDENTIFICATION</scope>
</reference>
<dbReference type="InParanoid" id="T1HX11"/>
<dbReference type="SUPFAM" id="SSF69593">
    <property type="entry name" value="Glycerol-3-phosphate (1)-acyltransferase"/>
    <property type="match status" value="1"/>
</dbReference>
<dbReference type="OMA" id="FHTIVEV"/>
<dbReference type="SMART" id="SM00563">
    <property type="entry name" value="PlsC"/>
    <property type="match status" value="1"/>
</dbReference>
<evidence type="ECO:0000256" key="2">
    <source>
        <dbReference type="ARBA" id="ARBA00022679"/>
    </source>
</evidence>
<evidence type="ECO:0000313" key="6">
    <source>
        <dbReference type="Proteomes" id="UP000015103"/>
    </source>
</evidence>
<dbReference type="Pfam" id="PF16076">
    <property type="entry name" value="Acyltransf_C"/>
    <property type="match status" value="1"/>
</dbReference>
<dbReference type="VEuPathDB" id="VectorBase:RPRC008581"/>
<evidence type="ECO:0000313" key="5">
    <source>
        <dbReference type="EnsemblMetazoa" id="RPRC008581-PA"/>
    </source>
</evidence>
<dbReference type="InterPro" id="IPR032098">
    <property type="entry name" value="Acyltransf_C"/>
</dbReference>
<sequence>MIFYIYKLLRAVLRVVLIVINNVYVTIPYCIWVILTCTLIKPINKDLYIKIEEILYGWLVSITTFWSWSAGYQIVEMGDVLTPCTTGKTLLLVNHQSTADVPMLMALFNENNYIKRFMWIMDWIFCVTHFGTISYLHGDVFILSGSHVRQEAKRRLKHHILTSFLPLKKQVIILFPEGGFLRKRRELSKRYALEHNITNTIKNVALPRTGAFHTIVEVLRRPSGKSAKKVLHNEENSIKWVLDVTLAYENGIPLDLLTIMTGWRDPCKMYVLYRLFPATEIPEGDANITKWLYNLWEEKDKILQSFYNQEIPLRYCPMHNKGAEIQNATEVKQNTGRLIFANVFYLLSAYFHFHIVLYFVSLMW</sequence>
<accession>T1HX11</accession>
<dbReference type="eggNOG" id="KOG1505">
    <property type="taxonomic scope" value="Eukaryota"/>
</dbReference>
<evidence type="ECO:0000256" key="1">
    <source>
        <dbReference type="ARBA" id="ARBA00008655"/>
    </source>
</evidence>